<evidence type="ECO:0000259" key="2">
    <source>
        <dbReference type="Pfam" id="PF25821"/>
    </source>
</evidence>
<evidence type="ECO:0000256" key="1">
    <source>
        <dbReference type="SAM" id="MobiDB-lite"/>
    </source>
</evidence>
<dbReference type="InterPro" id="IPR057710">
    <property type="entry name" value="DUF7950"/>
</dbReference>
<comment type="caution">
    <text evidence="3">The sequence shown here is derived from an EMBL/GenBank/DDBJ whole genome shotgun (WGS) entry which is preliminary data.</text>
</comment>
<dbReference type="Proteomes" id="UP001157418">
    <property type="component" value="Unassembled WGS sequence"/>
</dbReference>
<feature type="region of interest" description="Disordered" evidence="1">
    <location>
        <begin position="22"/>
        <end position="79"/>
    </location>
</feature>
<evidence type="ECO:0000313" key="3">
    <source>
        <dbReference type="EMBL" id="CAH1428525.1"/>
    </source>
</evidence>
<dbReference type="PANTHER" id="PTHR33595:SF7">
    <property type="entry name" value="OS12G0242500 PROTEIN"/>
    <property type="match status" value="1"/>
</dbReference>
<protein>
    <recommendedName>
        <fullName evidence="2">DUF7950 domain-containing protein</fullName>
    </recommendedName>
</protein>
<proteinExistence type="predicted"/>
<keyword evidence="4" id="KW-1185">Reference proteome</keyword>
<sequence length="297" mass="32369">MSISYGMSKVEKIMLKFRPIAPKPLAAGSGSSSSTMENSDGYGGTRRRKRKYVRVNGNKAKKDTSTVSKKRKASTSLPSIVSGGGDAVVTLSLMSETPDWKEKSPARSSSTKNQDMIISPSPIVVNRNKLVPICFDGHVRGTERHLVPVTDHSVAMASPLPLRSQVVSFVTMESVTEEWLNGDGLGFTDEARVMSMETDACPSFITNSRDMVVWTNKAYSEMTAGGVGDETVVVVKKYNRVAMPVSLPSFTCKVKVTWGTEKTSSSSNVTAPCDVWRLQNGGYAWRLDVKATLSLRR</sequence>
<gene>
    <name evidence="3" type="ORF">LVIROSA_LOCUS15450</name>
</gene>
<dbReference type="Pfam" id="PF25821">
    <property type="entry name" value="DUF7950"/>
    <property type="match status" value="1"/>
</dbReference>
<organism evidence="3 4">
    <name type="scientific">Lactuca virosa</name>
    <dbReference type="NCBI Taxonomy" id="75947"/>
    <lineage>
        <taxon>Eukaryota</taxon>
        <taxon>Viridiplantae</taxon>
        <taxon>Streptophyta</taxon>
        <taxon>Embryophyta</taxon>
        <taxon>Tracheophyta</taxon>
        <taxon>Spermatophyta</taxon>
        <taxon>Magnoliopsida</taxon>
        <taxon>eudicotyledons</taxon>
        <taxon>Gunneridae</taxon>
        <taxon>Pentapetalae</taxon>
        <taxon>asterids</taxon>
        <taxon>campanulids</taxon>
        <taxon>Asterales</taxon>
        <taxon>Asteraceae</taxon>
        <taxon>Cichorioideae</taxon>
        <taxon>Cichorieae</taxon>
        <taxon>Lactucinae</taxon>
        <taxon>Lactuca</taxon>
    </lineage>
</organism>
<name>A0AAU9MQ76_9ASTR</name>
<dbReference type="PANTHER" id="PTHR33595">
    <property type="entry name" value="VON WILLEBRAND FACTOR A DOMAIN PROTEIN"/>
    <property type="match status" value="1"/>
</dbReference>
<dbReference type="AlphaFoldDB" id="A0AAU9MQ76"/>
<feature type="domain" description="DUF7950" evidence="2">
    <location>
        <begin position="167"/>
        <end position="294"/>
    </location>
</feature>
<dbReference type="EMBL" id="CAKMRJ010002223">
    <property type="protein sequence ID" value="CAH1428525.1"/>
    <property type="molecule type" value="Genomic_DNA"/>
</dbReference>
<accession>A0AAU9MQ76</accession>
<reference evidence="3 4" key="1">
    <citation type="submission" date="2022-01" db="EMBL/GenBank/DDBJ databases">
        <authorList>
            <person name="Xiong W."/>
            <person name="Schranz E."/>
        </authorList>
    </citation>
    <scope>NUCLEOTIDE SEQUENCE [LARGE SCALE GENOMIC DNA]</scope>
</reference>
<evidence type="ECO:0000313" key="4">
    <source>
        <dbReference type="Proteomes" id="UP001157418"/>
    </source>
</evidence>